<reference evidence="1" key="1">
    <citation type="submission" date="2023-06" db="EMBL/GenBank/DDBJ databases">
        <authorList>
            <person name="Zeman M."/>
            <person name="Kubasova T."/>
            <person name="Jahodarova E."/>
            <person name="Nykrynova M."/>
            <person name="Rychlik I."/>
        </authorList>
    </citation>
    <scope>NUCLEOTIDE SEQUENCE</scope>
    <source>
        <strain evidence="1">84_SSukc20</strain>
    </source>
</reference>
<accession>A0ABT7XAZ5</accession>
<reference evidence="1" key="2">
    <citation type="submission" date="2024-05" db="EMBL/GenBank/DDBJ databases">
        <title>Identification and characterization of horizontal gene transfer across gut microbiota members of farm animals based on homology search.</title>
        <authorList>
            <person name="Schwarzerova J."/>
            <person name="Nykrynova M."/>
            <person name="Jureckova K."/>
            <person name="Cejkova D."/>
            <person name="Rychlik I."/>
        </authorList>
    </citation>
    <scope>NUCLEOTIDE SEQUENCE</scope>
    <source>
        <strain evidence="1">84_SSukc20</strain>
    </source>
</reference>
<protein>
    <submittedName>
        <fullName evidence="1">Uncharacterized protein</fullName>
    </submittedName>
</protein>
<keyword evidence="2" id="KW-1185">Reference proteome</keyword>
<name>A0ABT7XAZ5_9BACE</name>
<evidence type="ECO:0000313" key="2">
    <source>
        <dbReference type="Proteomes" id="UP001167871"/>
    </source>
</evidence>
<sequence>MYGLNPVAYVDGQENTRVKFAFVDVVGNEFSTFNVVSDYTTGLKVEIPQAVAAAANNVVEVVLQITDVYEHIYELPVYIQTVE</sequence>
<dbReference type="Proteomes" id="UP001167871">
    <property type="component" value="Unassembled WGS sequence"/>
</dbReference>
<gene>
    <name evidence="1" type="ORF">QVO10_18080</name>
</gene>
<proteinExistence type="predicted"/>
<comment type="caution">
    <text evidence="1">The sequence shown here is derived from an EMBL/GenBank/DDBJ whole genome shotgun (WGS) entry which is preliminary data.</text>
</comment>
<dbReference type="EMBL" id="JAUEII010000091">
    <property type="protein sequence ID" value="MDN0051251.1"/>
    <property type="molecule type" value="Genomic_DNA"/>
</dbReference>
<organism evidence="1 2">
    <name type="scientific">Bacteroides gallinaceum</name>
    <dbReference type="NCBI Taxonomy" id="1462571"/>
    <lineage>
        <taxon>Bacteria</taxon>
        <taxon>Pseudomonadati</taxon>
        <taxon>Bacteroidota</taxon>
        <taxon>Bacteroidia</taxon>
        <taxon>Bacteroidales</taxon>
        <taxon>Bacteroidaceae</taxon>
        <taxon>Bacteroides</taxon>
    </lineage>
</organism>
<dbReference type="RefSeq" id="WP_301935275.1">
    <property type="nucleotide sequence ID" value="NZ_JAUEII010000091.1"/>
</dbReference>
<evidence type="ECO:0000313" key="1">
    <source>
        <dbReference type="EMBL" id="MDN0051251.1"/>
    </source>
</evidence>